<dbReference type="Pfam" id="PF13115">
    <property type="entry name" value="YtkA"/>
    <property type="match status" value="1"/>
</dbReference>
<protein>
    <recommendedName>
        <fullName evidence="2">YtkA-like domain-containing protein</fullName>
    </recommendedName>
</protein>
<feature type="chain" id="PRO_5039720713" description="YtkA-like domain-containing protein" evidence="1">
    <location>
        <begin position="21"/>
        <end position="136"/>
    </location>
</feature>
<evidence type="ECO:0000313" key="4">
    <source>
        <dbReference type="Proteomes" id="UP000465062"/>
    </source>
</evidence>
<proteinExistence type="predicted"/>
<evidence type="ECO:0000259" key="2">
    <source>
        <dbReference type="Pfam" id="PF13115"/>
    </source>
</evidence>
<dbReference type="RefSeq" id="WP_159362695.1">
    <property type="nucleotide sequence ID" value="NZ_CP047394.1"/>
</dbReference>
<accession>A0A6I6UVH0</accession>
<dbReference type="KEGG" id="bvq:FHE72_19225"/>
<evidence type="ECO:0000256" key="1">
    <source>
        <dbReference type="SAM" id="SignalP"/>
    </source>
</evidence>
<dbReference type="InterPro" id="IPR032693">
    <property type="entry name" value="YtkA-like_dom"/>
</dbReference>
<dbReference type="Proteomes" id="UP000465062">
    <property type="component" value="Chromosome"/>
</dbReference>
<keyword evidence="1" id="KW-0732">Signal</keyword>
<sequence>MKKRIIFLFSIMLSIGILEACGSDEKQNDKKEGQVPQMLEVKVKTDPGELSAGKTNQVSAIVTQGEEKVSDADEVLFEIWKEGVSEEDHIKKEAELKEDGIYAIDYTFDEKGKYFIIAHVTARDLHNMPKVEVNVQ</sequence>
<feature type="signal peptide" evidence="1">
    <location>
        <begin position="1"/>
        <end position="20"/>
    </location>
</feature>
<evidence type="ECO:0000313" key="3">
    <source>
        <dbReference type="EMBL" id="QHE62896.1"/>
    </source>
</evidence>
<dbReference type="AlphaFoldDB" id="A0A6I6UVH0"/>
<feature type="domain" description="YtkA-like" evidence="2">
    <location>
        <begin position="36"/>
        <end position="119"/>
    </location>
</feature>
<name>A0A6I6UVH0_9BACI</name>
<organism evidence="3 4">
    <name type="scientific">Rossellomorea vietnamensis</name>
    <dbReference type="NCBI Taxonomy" id="218284"/>
    <lineage>
        <taxon>Bacteria</taxon>
        <taxon>Bacillati</taxon>
        <taxon>Bacillota</taxon>
        <taxon>Bacilli</taxon>
        <taxon>Bacillales</taxon>
        <taxon>Bacillaceae</taxon>
        <taxon>Rossellomorea</taxon>
    </lineage>
</organism>
<dbReference type="EMBL" id="CP047394">
    <property type="protein sequence ID" value="QHE62896.1"/>
    <property type="molecule type" value="Genomic_DNA"/>
</dbReference>
<gene>
    <name evidence="3" type="ORF">FHE72_19225</name>
</gene>
<reference evidence="3 4" key="1">
    <citation type="submission" date="2019-06" db="EMBL/GenBank/DDBJ databases">
        <title>An operon consisting of a P-type ATPase gene and a transcriptional regular gene given the different cadmium resistance in Bacillus vietamensis 151-6 and Bacillus marisflavi 151-25.</title>
        <authorList>
            <person name="Yu X."/>
        </authorList>
    </citation>
    <scope>NUCLEOTIDE SEQUENCE [LARGE SCALE GENOMIC DNA]</scope>
    <source>
        <strain evidence="3 4">151-6</strain>
    </source>
</reference>